<dbReference type="AlphaFoldDB" id="A0A936TFK9"/>
<evidence type="ECO:0000313" key="2">
    <source>
        <dbReference type="Proteomes" id="UP000727993"/>
    </source>
</evidence>
<evidence type="ECO:0000313" key="1">
    <source>
        <dbReference type="EMBL" id="MBK9296715.1"/>
    </source>
</evidence>
<dbReference type="Proteomes" id="UP000727993">
    <property type="component" value="Unassembled WGS sequence"/>
</dbReference>
<comment type="caution">
    <text evidence="1">The sequence shown here is derived from an EMBL/GenBank/DDBJ whole genome shotgun (WGS) entry which is preliminary data.</text>
</comment>
<protein>
    <submittedName>
        <fullName evidence="1">Uncharacterized protein</fullName>
    </submittedName>
</protein>
<organism evidence="1 2">
    <name type="scientific">Candidatus Neomicrothrix subdominans</name>
    <dbReference type="NCBI Taxonomy" id="2954438"/>
    <lineage>
        <taxon>Bacteria</taxon>
        <taxon>Bacillati</taxon>
        <taxon>Actinomycetota</taxon>
        <taxon>Acidimicrobiia</taxon>
        <taxon>Acidimicrobiales</taxon>
        <taxon>Microthrixaceae</taxon>
        <taxon>Candidatus Neomicrothrix</taxon>
    </lineage>
</organism>
<dbReference type="EMBL" id="JADJZA010000005">
    <property type="protein sequence ID" value="MBK9296715.1"/>
    <property type="molecule type" value="Genomic_DNA"/>
</dbReference>
<gene>
    <name evidence="1" type="ORF">IPN02_07710</name>
</gene>
<sequence>MYAYKNFEPFRSAVDAVGRFLLGLWDTVKKVATVIGGAFMDAWAKVWPVIKKVGTIIGKIYLTPIITAAKVLAKVFTGDFAGAWEAIKNGFATLKNLYGELGTILGELLSKLGTWFTSTAVPFIVEKGGILLTAAIGWVSEYAP</sequence>
<reference evidence="1 2" key="1">
    <citation type="submission" date="2020-10" db="EMBL/GenBank/DDBJ databases">
        <title>Connecting structure to function with the recovery of over 1000 high-quality activated sludge metagenome-assembled genomes encoding full-length rRNA genes using long-read sequencing.</title>
        <authorList>
            <person name="Singleton C.M."/>
            <person name="Petriglieri F."/>
            <person name="Kristensen J.M."/>
            <person name="Kirkegaard R.H."/>
            <person name="Michaelsen T.Y."/>
            <person name="Andersen M.H."/>
            <person name="Karst S.M."/>
            <person name="Dueholm M.S."/>
            <person name="Nielsen P.H."/>
            <person name="Albertsen M."/>
        </authorList>
    </citation>
    <scope>NUCLEOTIDE SEQUENCE [LARGE SCALE GENOMIC DNA]</scope>
    <source>
        <strain evidence="1">Lyne_18-Q3-R50-59_MAXAC.006</strain>
    </source>
</reference>
<accession>A0A936TFK9</accession>
<name>A0A936TFK9_9ACTN</name>
<proteinExistence type="predicted"/>